<sequence length="156" mass="15758">MKTILWVCAALALAGTLDQAAGIRNLLDTSQAQQSPSSIASLPLSALEKITNPTPGILTYPNAPGYPPDLAPDPAFMDLPNYAPGPGLAWADSVVDSTVHKMDVAPAGLPLAPDEAWVGAWEYVGNNATAPAPAPGNAAATGSPSPGEVSAFSLNG</sequence>
<dbReference type="EMBL" id="CAXHTA020000010">
    <property type="protein sequence ID" value="CAL5224406.1"/>
    <property type="molecule type" value="Genomic_DNA"/>
</dbReference>
<organism evidence="3 4">
    <name type="scientific">Coccomyxa viridis</name>
    <dbReference type="NCBI Taxonomy" id="1274662"/>
    <lineage>
        <taxon>Eukaryota</taxon>
        <taxon>Viridiplantae</taxon>
        <taxon>Chlorophyta</taxon>
        <taxon>core chlorophytes</taxon>
        <taxon>Trebouxiophyceae</taxon>
        <taxon>Trebouxiophyceae incertae sedis</taxon>
        <taxon>Coccomyxaceae</taxon>
        <taxon>Coccomyxa</taxon>
    </lineage>
</organism>
<protein>
    <submittedName>
        <fullName evidence="3">G7088 protein</fullName>
    </submittedName>
</protein>
<reference evidence="3 4" key="1">
    <citation type="submission" date="2024-06" db="EMBL/GenBank/DDBJ databases">
        <authorList>
            <person name="Kraege A."/>
            <person name="Thomma B."/>
        </authorList>
    </citation>
    <scope>NUCLEOTIDE SEQUENCE [LARGE SCALE GENOMIC DNA]</scope>
</reference>
<feature type="signal peptide" evidence="2">
    <location>
        <begin position="1"/>
        <end position="22"/>
    </location>
</feature>
<evidence type="ECO:0000313" key="4">
    <source>
        <dbReference type="Proteomes" id="UP001497392"/>
    </source>
</evidence>
<feature type="chain" id="PRO_5047047496" evidence="2">
    <location>
        <begin position="23"/>
        <end position="156"/>
    </location>
</feature>
<comment type="caution">
    <text evidence="3">The sequence shown here is derived from an EMBL/GenBank/DDBJ whole genome shotgun (WGS) entry which is preliminary data.</text>
</comment>
<name>A0ABP1FZF1_9CHLO</name>
<accession>A0ABP1FZF1</accession>
<keyword evidence="4" id="KW-1185">Reference proteome</keyword>
<dbReference type="Proteomes" id="UP001497392">
    <property type="component" value="Unassembled WGS sequence"/>
</dbReference>
<evidence type="ECO:0000313" key="3">
    <source>
        <dbReference type="EMBL" id="CAL5224406.1"/>
    </source>
</evidence>
<gene>
    <name evidence="3" type="primary">g7088</name>
    <name evidence="3" type="ORF">VP750_LOCUS6065</name>
</gene>
<feature type="region of interest" description="Disordered" evidence="1">
    <location>
        <begin position="133"/>
        <end position="156"/>
    </location>
</feature>
<evidence type="ECO:0000256" key="1">
    <source>
        <dbReference type="SAM" id="MobiDB-lite"/>
    </source>
</evidence>
<evidence type="ECO:0000256" key="2">
    <source>
        <dbReference type="SAM" id="SignalP"/>
    </source>
</evidence>
<keyword evidence="2" id="KW-0732">Signal</keyword>
<proteinExistence type="predicted"/>
<feature type="compositionally biased region" description="Low complexity" evidence="1">
    <location>
        <begin position="133"/>
        <end position="147"/>
    </location>
</feature>